<accession>A0A3Q7I9H6</accession>
<evidence type="ECO:0000313" key="2">
    <source>
        <dbReference type="Proteomes" id="UP000004994"/>
    </source>
</evidence>
<sequence length="92" mass="10171">MTSFFPVATRGNSFDSSCVVHPTQTVSEKSICSIPPYSLAAVNIYLQSYNFAMVASTEVSVVLHEVWSRAEKDPRSKTCEKAQNISILFASY</sequence>
<dbReference type="Proteomes" id="UP000004994">
    <property type="component" value="Chromosome 10"/>
</dbReference>
<name>A0A3Q7I9H6_SOLLC</name>
<protein>
    <submittedName>
        <fullName evidence="1">Uncharacterized protein</fullName>
    </submittedName>
</protein>
<reference evidence="1" key="2">
    <citation type="submission" date="2019-01" db="UniProtKB">
        <authorList>
            <consortium name="EnsemblPlants"/>
        </authorList>
    </citation>
    <scope>IDENTIFICATION</scope>
    <source>
        <strain evidence="1">cv. Heinz 1706</strain>
    </source>
</reference>
<dbReference type="EnsemblPlants" id="Solyc10g005270.1.1">
    <property type="protein sequence ID" value="Solyc10g005270.1.1.1"/>
    <property type="gene ID" value="Solyc10g005270.1"/>
</dbReference>
<keyword evidence="2" id="KW-1185">Reference proteome</keyword>
<reference evidence="1" key="1">
    <citation type="journal article" date="2012" name="Nature">
        <title>The tomato genome sequence provides insights into fleshy fruit evolution.</title>
        <authorList>
            <consortium name="Tomato Genome Consortium"/>
        </authorList>
    </citation>
    <scope>NUCLEOTIDE SEQUENCE [LARGE SCALE GENOMIC DNA]</scope>
    <source>
        <strain evidence="1">cv. Heinz 1706</strain>
    </source>
</reference>
<dbReference type="AlphaFoldDB" id="A0A3Q7I9H6"/>
<dbReference type="InParanoid" id="A0A3Q7I9H6"/>
<dbReference type="Gramene" id="Solyc10g005270.1.1">
    <property type="protein sequence ID" value="Solyc10g005270.1.1.1"/>
    <property type="gene ID" value="Solyc10g005270.1"/>
</dbReference>
<evidence type="ECO:0000313" key="1">
    <source>
        <dbReference type="EnsemblPlants" id="Solyc10g005270.1.1.1"/>
    </source>
</evidence>
<proteinExistence type="predicted"/>
<organism evidence="1">
    <name type="scientific">Solanum lycopersicum</name>
    <name type="common">Tomato</name>
    <name type="synonym">Lycopersicon esculentum</name>
    <dbReference type="NCBI Taxonomy" id="4081"/>
    <lineage>
        <taxon>Eukaryota</taxon>
        <taxon>Viridiplantae</taxon>
        <taxon>Streptophyta</taxon>
        <taxon>Embryophyta</taxon>
        <taxon>Tracheophyta</taxon>
        <taxon>Spermatophyta</taxon>
        <taxon>Magnoliopsida</taxon>
        <taxon>eudicotyledons</taxon>
        <taxon>Gunneridae</taxon>
        <taxon>Pentapetalae</taxon>
        <taxon>asterids</taxon>
        <taxon>lamiids</taxon>
        <taxon>Solanales</taxon>
        <taxon>Solanaceae</taxon>
        <taxon>Solanoideae</taxon>
        <taxon>Solaneae</taxon>
        <taxon>Solanum</taxon>
        <taxon>Solanum subgen. Lycopersicon</taxon>
    </lineage>
</organism>
<dbReference type="PaxDb" id="4081-Solyc10g005270.1.1"/>